<dbReference type="PANTHER" id="PTHR30069:SF53">
    <property type="entry name" value="COLICIN I RECEPTOR-RELATED"/>
    <property type="match status" value="1"/>
</dbReference>
<evidence type="ECO:0000256" key="11">
    <source>
        <dbReference type="RuleBase" id="RU003357"/>
    </source>
</evidence>
<evidence type="ECO:0000256" key="1">
    <source>
        <dbReference type="ARBA" id="ARBA00004571"/>
    </source>
</evidence>
<dbReference type="SUPFAM" id="SSF56935">
    <property type="entry name" value="Porins"/>
    <property type="match status" value="1"/>
</dbReference>
<keyword evidence="8 10" id="KW-0472">Membrane</keyword>
<dbReference type="GO" id="GO:0009279">
    <property type="term" value="C:cell outer membrane"/>
    <property type="evidence" value="ECO:0007669"/>
    <property type="project" value="UniProtKB-SubCell"/>
</dbReference>
<keyword evidence="7 11" id="KW-0798">TonB box</keyword>
<dbReference type="InterPro" id="IPR039426">
    <property type="entry name" value="TonB-dep_rcpt-like"/>
</dbReference>
<dbReference type="InterPro" id="IPR036942">
    <property type="entry name" value="Beta-barrel_TonB_sf"/>
</dbReference>
<proteinExistence type="inferred from homology"/>
<comment type="subcellular location">
    <subcellularLocation>
        <location evidence="1 10">Cell outer membrane</location>
        <topology evidence="1 10">Multi-pass membrane protein</topology>
    </subcellularLocation>
</comment>
<evidence type="ECO:0000256" key="9">
    <source>
        <dbReference type="ARBA" id="ARBA00023237"/>
    </source>
</evidence>
<keyword evidence="9 10" id="KW-0998">Cell outer membrane</keyword>
<feature type="domain" description="TonB-dependent receptor-like beta-barrel" evidence="12">
    <location>
        <begin position="173"/>
        <end position="586"/>
    </location>
</feature>
<evidence type="ECO:0000313" key="15">
    <source>
        <dbReference type="Proteomes" id="UP000285023"/>
    </source>
</evidence>
<dbReference type="InterPro" id="IPR037066">
    <property type="entry name" value="Plug_dom_sf"/>
</dbReference>
<dbReference type="PANTHER" id="PTHR30069">
    <property type="entry name" value="TONB-DEPENDENT OUTER MEMBRANE RECEPTOR"/>
    <property type="match status" value="1"/>
</dbReference>
<dbReference type="Pfam" id="PF07715">
    <property type="entry name" value="Plug"/>
    <property type="match status" value="1"/>
</dbReference>
<evidence type="ECO:0000313" key="14">
    <source>
        <dbReference type="EMBL" id="RIX31633.1"/>
    </source>
</evidence>
<dbReference type="PROSITE" id="PS52016">
    <property type="entry name" value="TONB_DEPENDENT_REC_3"/>
    <property type="match status" value="1"/>
</dbReference>
<dbReference type="InterPro" id="IPR012910">
    <property type="entry name" value="Plug_dom"/>
</dbReference>
<evidence type="ECO:0000256" key="2">
    <source>
        <dbReference type="ARBA" id="ARBA00022448"/>
    </source>
</evidence>
<sequence>MSWNGRIEMPDLPLPDQPAIVVTASRSPETVQSSFAGVTVIHAERIERLGSPLAIDVIRLAPSAAVSESGPTGSQAQLRIRGAEANHSLLFVDGIRANDPAAGNEPRFELLNADLADRITLVRGPQSALWGSEAIGGVVSVDGKPAGTGTTQGQVEAGSHSSWRASLSSAVGTADRGLAFGLAGQGSDGVDAYQGDGERDGYRNLSMRASGRFGISPAFVLGGSAFATAGYSQFDGYDPDTFQRADTLDESRNRIAAGRLYAEYGRRDAGYAALSASLLGSSNRNMLDGSLINKSWADRRSITLESGYRFGKHRFIAALETETEKFHARDENSFGLTNQDRSRRHHSLTAEWRGGSFGPISADVAVRHDQFSRFKDATSLRAAMKVNFTEGMTVIATYGEGIAQPTFFDLYGYFPGFFVGNPSLRPEKSRGWEIAGRVARGHFSAAATYFHQRLKDEIVDSSDFSSTLNANGVSRRHGVEFEANWAPSPLARLSANYSYLDATERKFHSMPATIEQRRPKHSGSISADGEAGRWTYGASLTFVGRHRDRRDSAPYDLVNLQSYWLANARAAYAINETVQLSVRLANMIGNQNQDLVGYRTEGRTIHAGLRFALDR</sequence>
<evidence type="ECO:0000256" key="6">
    <source>
        <dbReference type="ARBA" id="ARBA00023065"/>
    </source>
</evidence>
<feature type="domain" description="TonB-dependent receptor plug" evidence="13">
    <location>
        <begin position="33"/>
        <end position="138"/>
    </location>
</feature>
<evidence type="ECO:0000256" key="3">
    <source>
        <dbReference type="ARBA" id="ARBA00022452"/>
    </source>
</evidence>
<evidence type="ECO:0000256" key="4">
    <source>
        <dbReference type="ARBA" id="ARBA00022692"/>
    </source>
</evidence>
<evidence type="ECO:0000259" key="13">
    <source>
        <dbReference type="Pfam" id="PF07715"/>
    </source>
</evidence>
<gene>
    <name evidence="14" type="ORF">D3M59_01035</name>
</gene>
<dbReference type="Gene3D" id="2.40.170.20">
    <property type="entry name" value="TonB-dependent receptor, beta-barrel domain"/>
    <property type="match status" value="1"/>
</dbReference>
<accession>A0A418Q1E7</accession>
<keyword evidence="2 10" id="KW-0813">Transport</keyword>
<comment type="caution">
    <text evidence="14">The sequence shown here is derived from an EMBL/GenBank/DDBJ whole genome shotgun (WGS) entry which is preliminary data.</text>
</comment>
<reference evidence="14 15" key="1">
    <citation type="submission" date="2018-09" db="EMBL/GenBank/DDBJ databases">
        <title>Sphingomonas sp. DAC4.</title>
        <authorList>
            <person name="Seo T."/>
        </authorList>
    </citation>
    <scope>NUCLEOTIDE SEQUENCE [LARGE SCALE GENOMIC DNA]</scope>
    <source>
        <strain evidence="14 15">DAC4</strain>
    </source>
</reference>
<name>A0A418Q1E7_9SPHN</name>
<evidence type="ECO:0000256" key="7">
    <source>
        <dbReference type="ARBA" id="ARBA00023077"/>
    </source>
</evidence>
<keyword evidence="6" id="KW-0406">Ion transport</keyword>
<dbReference type="GO" id="GO:0015889">
    <property type="term" value="P:cobalamin transport"/>
    <property type="evidence" value="ECO:0007669"/>
    <property type="project" value="TreeGrafter"/>
</dbReference>
<keyword evidence="4 10" id="KW-0812">Transmembrane</keyword>
<comment type="similarity">
    <text evidence="10 11">Belongs to the TonB-dependent receptor family.</text>
</comment>
<evidence type="ECO:0000256" key="10">
    <source>
        <dbReference type="PROSITE-ProRule" id="PRU01360"/>
    </source>
</evidence>
<dbReference type="InterPro" id="IPR000531">
    <property type="entry name" value="Beta-barrel_TonB"/>
</dbReference>
<dbReference type="EMBL" id="QXTF01000001">
    <property type="protein sequence ID" value="RIX31633.1"/>
    <property type="molecule type" value="Genomic_DNA"/>
</dbReference>
<evidence type="ECO:0000259" key="12">
    <source>
        <dbReference type="Pfam" id="PF00593"/>
    </source>
</evidence>
<keyword evidence="3 10" id="KW-1134">Transmembrane beta strand</keyword>
<dbReference type="Pfam" id="PF00593">
    <property type="entry name" value="TonB_dep_Rec_b-barrel"/>
    <property type="match status" value="1"/>
</dbReference>
<protein>
    <submittedName>
        <fullName evidence="14">TonB-dependent receptor</fullName>
    </submittedName>
</protein>
<organism evidence="14 15">
    <name type="scientific">Sphingomonas edaphi</name>
    <dbReference type="NCBI Taxonomy" id="2315689"/>
    <lineage>
        <taxon>Bacteria</taxon>
        <taxon>Pseudomonadati</taxon>
        <taxon>Pseudomonadota</taxon>
        <taxon>Alphaproteobacteria</taxon>
        <taxon>Sphingomonadales</taxon>
        <taxon>Sphingomonadaceae</taxon>
        <taxon>Sphingomonas</taxon>
    </lineage>
</organism>
<dbReference type="Gene3D" id="2.170.130.10">
    <property type="entry name" value="TonB-dependent receptor, plug domain"/>
    <property type="match status" value="1"/>
</dbReference>
<dbReference type="GO" id="GO:0006811">
    <property type="term" value="P:monoatomic ion transport"/>
    <property type="evidence" value="ECO:0007669"/>
    <property type="project" value="UniProtKB-KW"/>
</dbReference>
<dbReference type="Proteomes" id="UP000285023">
    <property type="component" value="Unassembled WGS sequence"/>
</dbReference>
<keyword evidence="14" id="KW-0675">Receptor</keyword>
<keyword evidence="5" id="KW-0732">Signal</keyword>
<dbReference type="AlphaFoldDB" id="A0A418Q1E7"/>
<evidence type="ECO:0000256" key="5">
    <source>
        <dbReference type="ARBA" id="ARBA00022729"/>
    </source>
</evidence>
<keyword evidence="15" id="KW-1185">Reference proteome</keyword>
<evidence type="ECO:0000256" key="8">
    <source>
        <dbReference type="ARBA" id="ARBA00023136"/>
    </source>
</evidence>